<dbReference type="Proteomes" id="UP000190657">
    <property type="component" value="Unassembled WGS sequence"/>
</dbReference>
<accession>A0A1T4NBZ7</accession>
<dbReference type="AlphaFoldDB" id="A0A1T4NBZ7"/>
<dbReference type="RefSeq" id="WP_078768990.1">
    <property type="nucleotide sequence ID" value="NZ_FUWW01000021.1"/>
</dbReference>
<organism evidence="2 3">
    <name type="scientific">Eubacterium coprostanoligenes</name>
    <dbReference type="NCBI Taxonomy" id="290054"/>
    <lineage>
        <taxon>Bacteria</taxon>
        <taxon>Bacillati</taxon>
        <taxon>Bacillota</taxon>
        <taxon>Clostridia</taxon>
        <taxon>Eubacteriales</taxon>
        <taxon>Eubacteriaceae</taxon>
        <taxon>Eubacterium</taxon>
    </lineage>
</organism>
<feature type="chain" id="PRO_5013114905" evidence="1">
    <location>
        <begin position="21"/>
        <end position="427"/>
    </location>
</feature>
<proteinExistence type="predicted"/>
<reference evidence="3" key="1">
    <citation type="submission" date="2017-02" db="EMBL/GenBank/DDBJ databases">
        <authorList>
            <person name="Varghese N."/>
            <person name="Submissions S."/>
        </authorList>
    </citation>
    <scope>NUCLEOTIDE SEQUENCE [LARGE SCALE GENOMIC DNA]</scope>
    <source>
        <strain evidence="3">ATCC 51222</strain>
    </source>
</reference>
<protein>
    <submittedName>
        <fullName evidence="2">Uncharacterized protein</fullName>
    </submittedName>
</protein>
<dbReference type="STRING" id="290054.SAMN02745114_01549"/>
<keyword evidence="1" id="KW-0732">Signal</keyword>
<feature type="signal peptide" evidence="1">
    <location>
        <begin position="1"/>
        <end position="20"/>
    </location>
</feature>
<name>A0A1T4NBZ7_9FIRM</name>
<keyword evidence="3" id="KW-1185">Reference proteome</keyword>
<dbReference type="EMBL" id="FUWW01000021">
    <property type="protein sequence ID" value="SJZ76800.1"/>
    <property type="molecule type" value="Genomic_DNA"/>
</dbReference>
<gene>
    <name evidence="2" type="ORF">SAMN02745114_01549</name>
</gene>
<evidence type="ECO:0000313" key="2">
    <source>
        <dbReference type="EMBL" id="SJZ76800.1"/>
    </source>
</evidence>
<sequence length="427" mass="48836">MRKFADVFLVLLLALCSVFASYFVAEKAVKTDRSTAQLATVSKVAATEKDSDRILLCENKKRDYHFYKQGNKIVMVHKGVDYFFENWSPYIDVEKPNLYFRHMDDDPVDKIIVKAVSDINEDGSYVYGVYILSEIDNGDGTLKYKVNALTRSSTKQIVDESVNIEVSQSKLCKKLGYFAMCHINDTVNYDRITGVPSNSYYNSFHVLQSPTGEFYSIDGWERGAAEYTVEKDGVYVTFPITIKYKDTDVVQQAGYVKCMLCVKYKSYYIYIIPRTMSFKPNMEYGAFRYDYDNKEWQSVWKNASKSTGGDATIDYVQFEGNVDSELETEDFSKNSSDLNKLAGVVILQDEVLLYAKKGYTFKKSLVKKNDFSVKITQKGDLTETEFDVAYTASVSQSSEKTEILTIKLDQPYKRENISKIKINFGVK</sequence>
<evidence type="ECO:0000256" key="1">
    <source>
        <dbReference type="SAM" id="SignalP"/>
    </source>
</evidence>
<evidence type="ECO:0000313" key="3">
    <source>
        <dbReference type="Proteomes" id="UP000190657"/>
    </source>
</evidence>